<protein>
    <submittedName>
        <fullName evidence="1">Uncharacterized protein</fullName>
    </submittedName>
</protein>
<gene>
    <name evidence="1" type="ORF">BDN72DRAFT_956488</name>
</gene>
<evidence type="ECO:0000313" key="1">
    <source>
        <dbReference type="EMBL" id="TFK73486.1"/>
    </source>
</evidence>
<proteinExistence type="predicted"/>
<dbReference type="Proteomes" id="UP000308600">
    <property type="component" value="Unassembled WGS sequence"/>
</dbReference>
<name>A0ACD3B759_9AGAR</name>
<evidence type="ECO:0000313" key="2">
    <source>
        <dbReference type="Proteomes" id="UP000308600"/>
    </source>
</evidence>
<sequence>MSTSLSSETNNSGPPPSKRLRLDGLDVKILLQPTGEDKLADTHAESITPCHFAKLPYELLAEVLILNGHLKDILAVARCSKYLCMILVDDSANFIWKKVRKNFVSGPIPGPLEGFRECSWAALLFDTGICEVCKKHTRLPVNSCALRLWVCKNPSCKQQVANWDGPDMISLDASKDDDNLLQYMHTRETFLLDWRRPHHVQVRKSEWLDICNEFDLVVAQAGDSWVNGLKDPLPKRGIVSSRDWRDALTWRNQYTYYYHLLRDKNRVAAEAWTDKEGYQPFDIAHSRSFREVLDRARLQRHSVCSSDFDGVSSQIDDELLVYQGKKQRRTEAETHRVARIQLLKIYDRIKKAPFPSFDTFCRQIPIVHQVLTVPTKPNAQNNAQAIRHGLTHNGTTKNILERQIEQWLRTNKDELAMISGFSEKDCNLASVRGQHPANRLSSRWLCDKCFTHFGKVLAEYKHDDGSMDIVGVMAHDCLGSREGKGRKKNKVRQWAPQNFVKDHKASTVIEQALALLGHPPNFVNDADNARDSILDSQTVWFRCTTCTPSVPMNFRQVIGHSHRHEDMQIQPVSEKDALTIRRTALGPGLANMLQGKHAIAREAVSRKAFVCLHCSQNHPPKEGLEVANDSQDATSQPPQPEKVLDFNGLRSHLKSRHRITGIRDEDFYVTSALDLEQLGKLE</sequence>
<reference evidence="1 2" key="1">
    <citation type="journal article" date="2019" name="Nat. Ecol. Evol.">
        <title>Megaphylogeny resolves global patterns of mushroom evolution.</title>
        <authorList>
            <person name="Varga T."/>
            <person name="Krizsan K."/>
            <person name="Foldi C."/>
            <person name="Dima B."/>
            <person name="Sanchez-Garcia M."/>
            <person name="Sanchez-Ramirez S."/>
            <person name="Szollosi G.J."/>
            <person name="Szarkandi J.G."/>
            <person name="Papp V."/>
            <person name="Albert L."/>
            <person name="Andreopoulos W."/>
            <person name="Angelini C."/>
            <person name="Antonin V."/>
            <person name="Barry K.W."/>
            <person name="Bougher N.L."/>
            <person name="Buchanan P."/>
            <person name="Buyck B."/>
            <person name="Bense V."/>
            <person name="Catcheside P."/>
            <person name="Chovatia M."/>
            <person name="Cooper J."/>
            <person name="Damon W."/>
            <person name="Desjardin D."/>
            <person name="Finy P."/>
            <person name="Geml J."/>
            <person name="Haridas S."/>
            <person name="Hughes K."/>
            <person name="Justo A."/>
            <person name="Karasinski D."/>
            <person name="Kautmanova I."/>
            <person name="Kiss B."/>
            <person name="Kocsube S."/>
            <person name="Kotiranta H."/>
            <person name="LaButti K.M."/>
            <person name="Lechner B.E."/>
            <person name="Liimatainen K."/>
            <person name="Lipzen A."/>
            <person name="Lukacs Z."/>
            <person name="Mihaltcheva S."/>
            <person name="Morgado L.N."/>
            <person name="Niskanen T."/>
            <person name="Noordeloos M.E."/>
            <person name="Ohm R.A."/>
            <person name="Ortiz-Santana B."/>
            <person name="Ovrebo C."/>
            <person name="Racz N."/>
            <person name="Riley R."/>
            <person name="Savchenko A."/>
            <person name="Shiryaev A."/>
            <person name="Soop K."/>
            <person name="Spirin V."/>
            <person name="Szebenyi C."/>
            <person name="Tomsovsky M."/>
            <person name="Tulloss R.E."/>
            <person name="Uehling J."/>
            <person name="Grigoriev I.V."/>
            <person name="Vagvolgyi C."/>
            <person name="Papp T."/>
            <person name="Martin F.M."/>
            <person name="Miettinen O."/>
            <person name="Hibbett D.S."/>
            <person name="Nagy L.G."/>
        </authorList>
    </citation>
    <scope>NUCLEOTIDE SEQUENCE [LARGE SCALE GENOMIC DNA]</scope>
    <source>
        <strain evidence="1 2">NL-1719</strain>
    </source>
</reference>
<dbReference type="EMBL" id="ML208275">
    <property type="protein sequence ID" value="TFK73486.1"/>
    <property type="molecule type" value="Genomic_DNA"/>
</dbReference>
<keyword evidence="2" id="KW-1185">Reference proteome</keyword>
<accession>A0ACD3B759</accession>
<organism evidence="1 2">
    <name type="scientific">Pluteus cervinus</name>
    <dbReference type="NCBI Taxonomy" id="181527"/>
    <lineage>
        <taxon>Eukaryota</taxon>
        <taxon>Fungi</taxon>
        <taxon>Dikarya</taxon>
        <taxon>Basidiomycota</taxon>
        <taxon>Agaricomycotina</taxon>
        <taxon>Agaricomycetes</taxon>
        <taxon>Agaricomycetidae</taxon>
        <taxon>Agaricales</taxon>
        <taxon>Pluteineae</taxon>
        <taxon>Pluteaceae</taxon>
        <taxon>Pluteus</taxon>
    </lineage>
</organism>